<feature type="region of interest" description="Disordered" evidence="1">
    <location>
        <begin position="790"/>
        <end position="824"/>
    </location>
</feature>
<dbReference type="Proteomes" id="UP001391051">
    <property type="component" value="Unassembled WGS sequence"/>
</dbReference>
<feature type="region of interest" description="Disordered" evidence="1">
    <location>
        <begin position="858"/>
        <end position="964"/>
    </location>
</feature>
<dbReference type="SMART" id="SM00325">
    <property type="entry name" value="RhoGEF"/>
    <property type="match status" value="1"/>
</dbReference>
<evidence type="ECO:0000259" key="2">
    <source>
        <dbReference type="PROSITE" id="PS50010"/>
    </source>
</evidence>
<feature type="region of interest" description="Disordered" evidence="1">
    <location>
        <begin position="95"/>
        <end position="114"/>
    </location>
</feature>
<dbReference type="EMBL" id="JAQQWE010000005">
    <property type="protein sequence ID" value="KAK7952164.1"/>
    <property type="molecule type" value="Genomic_DNA"/>
</dbReference>
<name>A0ABR1QDW7_9PEZI</name>
<reference evidence="3 4" key="1">
    <citation type="submission" date="2023-01" db="EMBL/GenBank/DDBJ databases">
        <title>Analysis of 21 Apiospora genomes using comparative genomics revels a genus with tremendous synthesis potential of carbohydrate active enzymes and secondary metabolites.</title>
        <authorList>
            <person name="Sorensen T."/>
        </authorList>
    </citation>
    <scope>NUCLEOTIDE SEQUENCE [LARGE SCALE GENOMIC DNA]</scope>
    <source>
        <strain evidence="3 4">CBS 24483</strain>
    </source>
</reference>
<feature type="compositionally biased region" description="Basic and acidic residues" evidence="1">
    <location>
        <begin position="96"/>
        <end position="106"/>
    </location>
</feature>
<feature type="region of interest" description="Disordered" evidence="1">
    <location>
        <begin position="1"/>
        <end position="43"/>
    </location>
</feature>
<dbReference type="Gene3D" id="1.20.900.10">
    <property type="entry name" value="Dbl homology (DH) domain"/>
    <property type="match status" value="1"/>
</dbReference>
<organism evidence="3 4">
    <name type="scientific">Apiospora aurea</name>
    <dbReference type="NCBI Taxonomy" id="335848"/>
    <lineage>
        <taxon>Eukaryota</taxon>
        <taxon>Fungi</taxon>
        <taxon>Dikarya</taxon>
        <taxon>Ascomycota</taxon>
        <taxon>Pezizomycotina</taxon>
        <taxon>Sordariomycetes</taxon>
        <taxon>Xylariomycetidae</taxon>
        <taxon>Amphisphaeriales</taxon>
        <taxon>Apiosporaceae</taxon>
        <taxon>Apiospora</taxon>
    </lineage>
</organism>
<dbReference type="RefSeq" id="XP_066700226.1">
    <property type="nucleotide sequence ID" value="XM_066844114.1"/>
</dbReference>
<evidence type="ECO:0000313" key="4">
    <source>
        <dbReference type="Proteomes" id="UP001391051"/>
    </source>
</evidence>
<feature type="region of interest" description="Disordered" evidence="1">
    <location>
        <begin position="183"/>
        <end position="208"/>
    </location>
</feature>
<keyword evidence="4" id="KW-1185">Reference proteome</keyword>
<feature type="domain" description="DH" evidence="2">
    <location>
        <begin position="234"/>
        <end position="481"/>
    </location>
</feature>
<dbReference type="InterPro" id="IPR051092">
    <property type="entry name" value="FYVE_RhoGEF_PH"/>
</dbReference>
<comment type="caution">
    <text evidence="3">The sequence shown here is derived from an EMBL/GenBank/DDBJ whole genome shotgun (WGS) entry which is preliminary data.</text>
</comment>
<feature type="compositionally biased region" description="Low complexity" evidence="1">
    <location>
        <begin position="130"/>
        <end position="141"/>
    </location>
</feature>
<proteinExistence type="predicted"/>
<dbReference type="PROSITE" id="PS50010">
    <property type="entry name" value="DH_2"/>
    <property type="match status" value="1"/>
</dbReference>
<feature type="compositionally biased region" description="Basic and acidic residues" evidence="1">
    <location>
        <begin position="886"/>
        <end position="898"/>
    </location>
</feature>
<feature type="compositionally biased region" description="Basic and acidic residues" evidence="1">
    <location>
        <begin position="796"/>
        <end position="814"/>
    </location>
</feature>
<feature type="region of interest" description="Disordered" evidence="1">
    <location>
        <begin position="122"/>
        <end position="146"/>
    </location>
</feature>
<dbReference type="PANTHER" id="PTHR12673:SF159">
    <property type="entry name" value="LD03170P"/>
    <property type="match status" value="1"/>
</dbReference>
<dbReference type="PANTHER" id="PTHR12673">
    <property type="entry name" value="FACIOGENITAL DYSPLASIA PROTEIN"/>
    <property type="match status" value="1"/>
</dbReference>
<feature type="compositionally biased region" description="Low complexity" evidence="1">
    <location>
        <begin position="900"/>
        <end position="913"/>
    </location>
</feature>
<dbReference type="GeneID" id="92077176"/>
<feature type="compositionally biased region" description="Polar residues" evidence="1">
    <location>
        <begin position="859"/>
        <end position="880"/>
    </location>
</feature>
<feature type="compositionally biased region" description="Basic and acidic residues" evidence="1">
    <location>
        <begin position="935"/>
        <end position="948"/>
    </location>
</feature>
<dbReference type="SUPFAM" id="SSF50729">
    <property type="entry name" value="PH domain-like"/>
    <property type="match status" value="1"/>
</dbReference>
<dbReference type="InterPro" id="IPR035899">
    <property type="entry name" value="DBL_dom_sf"/>
</dbReference>
<sequence length="987" mass="109798">MAALVLSSEPPRFRSCSASDRAAGSWAMPASDHQLSMRPSRPNPDLSDCGAVFPLTNSEGWKDLDNITALGLSLHAEGDDESPASNTDVPQINFGDDWHSYEDTKSPRAAKPFHRWIKTLQRRANRPRAQSSEDGSSGSQELFPHLGDNISSLRHRQSSSDSSFGYVAGIRSASISLAGSAMTRSKRNTVRSSRCSRTERSSRASYSRTRFSEESTRCERTVSIDPAVMERQLQRRRVIEELISTEESYIGDIKFLMNVYVTILASLPTQQQGLRSSINRNLTDIVELHEDILGELHRVVPNSEYTQLQQVVQPGHKPTTRPNHQRWYSLDSVPEVKDGTPWLQDIPGMIAEPTIAADVAQVFGERMYRFFVYEEYGAKYELMIKDVASTHRAMPQWETYQKGLEALAASLGSANHHVDRSRKSLTIGDLLVKPIQRICRYPLLFAELLKHTPVYDCPNSHTQIENVLVRLREATAEINRATDDPSVKVTVEKTWLLQDRLIFPDQSFDANTKANVRLLGQIQLCGALHVCWQTRKGVKGQYMICLLYRDSLCLATAEGLNQVYAIQACIGLNTIKLEEADNGRGLQCHTAPFSWKLVFEIDHQLYEIIMTACTPKEEMEWRTRLTGLIPNETHDHPEAPLCSSLSLDIKSLGTVFGKPDTDVLYQGTVARRLSIHRATTVGPKSSLCQVILKNTTLLRDPSGSGSVTPINRSQSLLTTNSRIPVLSPGRGERARLEALLADVWSRAALPFPGITNRSKSEYLVRNSASAMKRKLSVASITNTFLKRTPSTASMNKAREKLVDKTSGRAPHEESGGLVRNTASSPTLDCDFFTPELSLEGDFDYVQGRLPVICDEAERASSSSPNFSATDEASAQGTVRKTSPVRLEPRPPSKQRQQDETTMSLLTPPLSTSPANSLRPSHTTTQSVKSLSPASTDRRKENVQHHVEEPTAQSPHETVPTLKSGSKWTKVGMLHRSRVTGGLRSFFR</sequence>
<gene>
    <name evidence="3" type="ORF">PG986_007892</name>
</gene>
<feature type="compositionally biased region" description="Polar residues" evidence="1">
    <location>
        <begin position="950"/>
        <end position="964"/>
    </location>
</feature>
<dbReference type="InterPro" id="IPR000219">
    <property type="entry name" value="DH_dom"/>
</dbReference>
<accession>A0ABR1QDW7</accession>
<dbReference type="Pfam" id="PF00621">
    <property type="entry name" value="RhoGEF"/>
    <property type="match status" value="1"/>
</dbReference>
<protein>
    <submittedName>
        <fullName evidence="3">RhoGEF domain-containing protein</fullName>
    </submittedName>
</protein>
<evidence type="ECO:0000313" key="3">
    <source>
        <dbReference type="EMBL" id="KAK7952164.1"/>
    </source>
</evidence>
<feature type="compositionally biased region" description="Polar residues" evidence="1">
    <location>
        <begin position="914"/>
        <end position="934"/>
    </location>
</feature>
<evidence type="ECO:0000256" key="1">
    <source>
        <dbReference type="SAM" id="MobiDB-lite"/>
    </source>
</evidence>
<dbReference type="SUPFAM" id="SSF48065">
    <property type="entry name" value="DBL homology domain (DH-domain)"/>
    <property type="match status" value="1"/>
</dbReference>